<dbReference type="EMBL" id="AP024849">
    <property type="protein sequence ID" value="BCZ49465.1"/>
    <property type="molecule type" value="Genomic_DNA"/>
</dbReference>
<dbReference type="Proteomes" id="UP000824633">
    <property type="component" value="Chromosome"/>
</dbReference>
<dbReference type="EMBL" id="AP024849">
    <property type="protein sequence ID" value="BCZ45348.1"/>
    <property type="molecule type" value="Genomic_DNA"/>
</dbReference>
<organism evidence="7 9">
    <name type="scientific">Clostridium gelidum</name>
    <dbReference type="NCBI Taxonomy" id="704125"/>
    <lineage>
        <taxon>Bacteria</taxon>
        <taxon>Bacillati</taxon>
        <taxon>Bacillota</taxon>
        <taxon>Clostridia</taxon>
        <taxon>Eubacteriales</taxon>
        <taxon>Clostridiaceae</taxon>
        <taxon>Clostridium</taxon>
    </lineage>
</organism>
<accession>A0ABM7TN73</accession>
<evidence type="ECO:0000313" key="3">
    <source>
        <dbReference type="EMBL" id="BCZ44876.1"/>
    </source>
</evidence>
<dbReference type="EMBL" id="AP024849">
    <property type="protein sequence ID" value="BCZ44653.1"/>
    <property type="molecule type" value="Genomic_DNA"/>
</dbReference>
<dbReference type="EMBL" id="AP024849">
    <property type="protein sequence ID" value="BCZ49290.1"/>
    <property type="molecule type" value="Genomic_DNA"/>
</dbReference>
<evidence type="ECO:0000313" key="7">
    <source>
        <dbReference type="EMBL" id="BCZ49290.1"/>
    </source>
</evidence>
<evidence type="ECO:0000313" key="2">
    <source>
        <dbReference type="EMBL" id="BCZ44653.1"/>
    </source>
</evidence>
<protein>
    <submittedName>
        <fullName evidence="7">Uncharacterized protein</fullName>
    </submittedName>
</protein>
<evidence type="ECO:0000313" key="5">
    <source>
        <dbReference type="EMBL" id="BCZ46421.1"/>
    </source>
</evidence>
<reference evidence="9" key="1">
    <citation type="submission" date="2021-07" db="EMBL/GenBank/DDBJ databases">
        <title>Complete genome sequencing of a Clostridium isolate.</title>
        <authorList>
            <person name="Ueki A."/>
            <person name="Tonouchi A."/>
        </authorList>
    </citation>
    <scope>NUCLEOTIDE SEQUENCE [LARGE SCALE GENOMIC DNA]</scope>
    <source>
        <strain evidence="9">C5S11</strain>
    </source>
</reference>
<dbReference type="EMBL" id="AP024849">
    <property type="protein sequence ID" value="BCZ47558.1"/>
    <property type="molecule type" value="Genomic_DNA"/>
</dbReference>
<name>A0ABM7TN73_9CLOT</name>
<sequence>MIDFRSGAMLLFDSKKEISPKLKYQINFGEISEFQAHSNKPTYFIP</sequence>
<dbReference type="EMBL" id="AP024849">
    <property type="protein sequence ID" value="BCZ44513.1"/>
    <property type="molecule type" value="Genomic_DNA"/>
</dbReference>
<keyword evidence="9" id="KW-1185">Reference proteome</keyword>
<evidence type="ECO:0000313" key="1">
    <source>
        <dbReference type="EMBL" id="BCZ44513.1"/>
    </source>
</evidence>
<reference evidence="7" key="2">
    <citation type="journal article" date="2022" name="Int. J. Syst. Evol. Microbiol.">
        <title>Clostridium gelidum sp. nov., a psychrotrophic anaerobic bacterium isolated from rice field soil.</title>
        <authorList>
            <person name="Honma S."/>
            <person name="Ueki A."/>
            <person name="Tonouchi A."/>
            <person name="Kaku N."/>
            <person name="Ueki K."/>
        </authorList>
    </citation>
    <scope>NUCLEOTIDE SEQUENCE</scope>
    <source>
        <strain evidence="7">C5S11</strain>
    </source>
</reference>
<evidence type="ECO:0000313" key="9">
    <source>
        <dbReference type="Proteomes" id="UP000824633"/>
    </source>
</evidence>
<proteinExistence type="predicted"/>
<dbReference type="EMBL" id="AP024849">
    <property type="protein sequence ID" value="BCZ44876.1"/>
    <property type="molecule type" value="Genomic_DNA"/>
</dbReference>
<gene>
    <name evidence="1" type="ORF">psyc5s11_05800</name>
    <name evidence="2" type="ORF">psyc5s11_07200</name>
    <name evidence="3" type="ORF">psyc5s11_09430</name>
    <name evidence="4" type="ORF">psyc5s11_14150</name>
    <name evidence="5" type="ORF">psyc5s11_24880</name>
    <name evidence="6" type="ORF">psyc5s11_36250</name>
    <name evidence="7" type="ORF">psyc5s11_53570</name>
    <name evidence="8" type="ORF">psyc5s11_55320</name>
</gene>
<evidence type="ECO:0000313" key="6">
    <source>
        <dbReference type="EMBL" id="BCZ47558.1"/>
    </source>
</evidence>
<dbReference type="EMBL" id="AP024849">
    <property type="protein sequence ID" value="BCZ46421.1"/>
    <property type="molecule type" value="Genomic_DNA"/>
</dbReference>
<evidence type="ECO:0000313" key="8">
    <source>
        <dbReference type="EMBL" id="BCZ49465.1"/>
    </source>
</evidence>
<evidence type="ECO:0000313" key="4">
    <source>
        <dbReference type="EMBL" id="BCZ45348.1"/>
    </source>
</evidence>